<dbReference type="InterPro" id="IPR003439">
    <property type="entry name" value="ABC_transporter-like_ATP-bd"/>
</dbReference>
<sequence length="425" mass="46888">MSNPVILSANALSKQYSLNSQKTKNRVFKDIFRSSLGLTVQAAESKESFWALKDVFLELKQGESLALLGKNGSGKSTLLKVLANLIVPTSGRVESNGNIQALINLGAGFDRKLTGRENIVNSCLLSGFTLNDAKSAVSPILEFSGLGDFIDAPVGTYSSGMYARLGFSVATHARPDIILIDEILSVGDVAFQNKCLSKMQDLRKDGVAMVLVSHSHAQISQFCDQAIWLNEGEIKAKGFAKEILKDYLVYMESNKYDNVRVIKTNASNSGLVSYSESGLYGVVYNELGLISDYKIELLNEQSVLENEFFPHERVQIQYGFKLEKYVNDLNVTLNIYRQEDGFKITTITTLNGDLLSGIHEGTLSCTCNIESLNLVPGQYVITTSIHEGSSYLYRDVVKVFRVKSSKNLTWGLLDMQANYVSIENA</sequence>
<dbReference type="PANTHER" id="PTHR46743:SF2">
    <property type="entry name" value="TEICHOIC ACIDS EXPORT ATP-BINDING PROTEIN TAGH"/>
    <property type="match status" value="1"/>
</dbReference>
<dbReference type="GO" id="GO:0016020">
    <property type="term" value="C:membrane"/>
    <property type="evidence" value="ECO:0007669"/>
    <property type="project" value="InterPro"/>
</dbReference>
<dbReference type="SMART" id="SM00382">
    <property type="entry name" value="AAA"/>
    <property type="match status" value="1"/>
</dbReference>
<name>A0A486XV40_9GAMM</name>
<keyword evidence="6" id="KW-0378">Hydrolase</keyword>
<evidence type="ECO:0000256" key="2">
    <source>
        <dbReference type="ARBA" id="ARBA00022448"/>
    </source>
</evidence>
<dbReference type="AlphaFoldDB" id="A0A486XV40"/>
<proteinExistence type="inferred from homology"/>
<dbReference type="InterPro" id="IPR003593">
    <property type="entry name" value="AAA+_ATPase"/>
</dbReference>
<dbReference type="CDD" id="cd03220">
    <property type="entry name" value="ABC_KpsT_Wzt"/>
    <property type="match status" value="1"/>
</dbReference>
<keyword evidence="4 6" id="KW-0067">ATP-binding</keyword>
<dbReference type="InterPro" id="IPR027417">
    <property type="entry name" value="P-loop_NTPase"/>
</dbReference>
<evidence type="ECO:0000256" key="4">
    <source>
        <dbReference type="ARBA" id="ARBA00022840"/>
    </source>
</evidence>
<dbReference type="Pfam" id="PF00005">
    <property type="entry name" value="ABC_tran"/>
    <property type="match status" value="1"/>
</dbReference>
<keyword evidence="2" id="KW-0813">Transport</keyword>
<evidence type="ECO:0000256" key="1">
    <source>
        <dbReference type="ARBA" id="ARBA00005417"/>
    </source>
</evidence>
<organism evidence="6">
    <name type="scientific">Rheinheimera sp. BAL341</name>
    <dbReference type="NCBI Taxonomy" id="1708203"/>
    <lineage>
        <taxon>Bacteria</taxon>
        <taxon>Pseudomonadati</taxon>
        <taxon>Pseudomonadota</taxon>
        <taxon>Gammaproteobacteria</taxon>
        <taxon>Chromatiales</taxon>
        <taxon>Chromatiaceae</taxon>
        <taxon>Rheinheimera</taxon>
    </lineage>
</organism>
<dbReference type="EMBL" id="CAAJGR010000034">
    <property type="protein sequence ID" value="VHO06522.1"/>
    <property type="molecule type" value="Genomic_DNA"/>
</dbReference>
<keyword evidence="3" id="KW-0547">Nucleotide-binding</keyword>
<evidence type="ECO:0000313" key="6">
    <source>
        <dbReference type="EMBL" id="VHO06522.1"/>
    </source>
</evidence>
<dbReference type="InterPro" id="IPR015860">
    <property type="entry name" value="ABC_transpr_TagH-like"/>
</dbReference>
<feature type="domain" description="ABC transporter" evidence="5">
    <location>
        <begin position="26"/>
        <end position="256"/>
    </location>
</feature>
<protein>
    <submittedName>
        <fullName evidence="6">Teichoic acid export ATP-binding protein TagH</fullName>
        <ecNumber evidence="6">3.6.3.40</ecNumber>
    </submittedName>
</protein>
<comment type="similarity">
    <text evidence="1">Belongs to the ABC transporter superfamily.</text>
</comment>
<dbReference type="SUPFAM" id="SSF52540">
    <property type="entry name" value="P-loop containing nucleoside triphosphate hydrolases"/>
    <property type="match status" value="1"/>
</dbReference>
<gene>
    <name evidence="6" type="ORF">BAL341_3536</name>
</gene>
<accession>A0A486XV40</accession>
<dbReference type="Pfam" id="PF14524">
    <property type="entry name" value="Wzt_C"/>
    <property type="match status" value="1"/>
</dbReference>
<dbReference type="GO" id="GO:0005524">
    <property type="term" value="F:ATP binding"/>
    <property type="evidence" value="ECO:0007669"/>
    <property type="project" value="UniProtKB-KW"/>
</dbReference>
<dbReference type="PANTHER" id="PTHR46743">
    <property type="entry name" value="TEICHOIC ACIDS EXPORT ATP-BINDING PROTEIN TAGH"/>
    <property type="match status" value="1"/>
</dbReference>
<dbReference type="Gene3D" id="2.70.50.60">
    <property type="entry name" value="abc- transporter (atp binding component) like domain"/>
    <property type="match status" value="1"/>
</dbReference>
<dbReference type="InterPro" id="IPR050683">
    <property type="entry name" value="Bact_Polysacc_Export_ATP-bd"/>
</dbReference>
<reference evidence="6" key="1">
    <citation type="submission" date="2019-04" db="EMBL/GenBank/DDBJ databases">
        <authorList>
            <person name="Brambilla D."/>
        </authorList>
    </citation>
    <scope>NUCLEOTIDE SEQUENCE</scope>
    <source>
        <strain evidence="6">BAL1</strain>
    </source>
</reference>
<evidence type="ECO:0000256" key="3">
    <source>
        <dbReference type="ARBA" id="ARBA00022741"/>
    </source>
</evidence>
<dbReference type="CDD" id="cd10147">
    <property type="entry name" value="Wzt_C-like"/>
    <property type="match status" value="1"/>
</dbReference>
<dbReference type="PROSITE" id="PS50893">
    <property type="entry name" value="ABC_TRANSPORTER_2"/>
    <property type="match status" value="1"/>
</dbReference>
<dbReference type="GO" id="GO:0140359">
    <property type="term" value="F:ABC-type transporter activity"/>
    <property type="evidence" value="ECO:0007669"/>
    <property type="project" value="InterPro"/>
</dbReference>
<evidence type="ECO:0000259" key="5">
    <source>
        <dbReference type="PROSITE" id="PS50893"/>
    </source>
</evidence>
<dbReference type="Gene3D" id="3.40.50.300">
    <property type="entry name" value="P-loop containing nucleotide triphosphate hydrolases"/>
    <property type="match status" value="1"/>
</dbReference>
<dbReference type="InterPro" id="IPR029439">
    <property type="entry name" value="Wzt_C"/>
</dbReference>
<dbReference type="GO" id="GO:0016887">
    <property type="term" value="F:ATP hydrolysis activity"/>
    <property type="evidence" value="ECO:0007669"/>
    <property type="project" value="InterPro"/>
</dbReference>
<dbReference type="EC" id="3.6.3.40" evidence="6"/>